<dbReference type="InterPro" id="IPR006680">
    <property type="entry name" value="Amidohydro-rel"/>
</dbReference>
<keyword evidence="2" id="KW-0378">Hydrolase</keyword>
<sequence>MSAPAAASSGLLIEGAAVYDHDGDTDRPATADILIQGNRIAAVAPGLAAAARADATHPWRAAVASAARIDGSRRLALPGFQNAHYHSHDTLLKGAFEAIPLELWGLYALPPSYPRRSREELVARTLIGAVECLFSGITTVQDMDRIHPYDEADMAAVLEAYDSIGIRCVFAPHFTEVNLLDATPFWRETIPEAEQWRIPGPAGPLFPPGEDIVARLLAAIAPHRNRYKRITFGLGPSAPERLARGTLEKLGEASRDHALPVYIHVNESRAMAVHGLQHLAAHGGSQVRYLADCGLLGPRTSLAHSVWLTEAEIALIAETGTSVALNPVGNLKTRSGVAPFRDLLGAGVNIGLGCDNCSCSDAQNMFQAMKMFCGLAAIGDPMPGRPHAADALRAACTGAALPAGLAGDLGHLRPGMLADLVLLDLDDPSYLPLNSAARQVVYTEAGRGVRSVIVDGRVLVQDGQPTGFDLAALARTVHALSKDLRRDAAEVAARLDPIRDHLLEAVQRSWEVPMPIDRFLGHPATRLRDRLPPG</sequence>
<evidence type="ECO:0000256" key="1">
    <source>
        <dbReference type="ARBA" id="ARBA00006745"/>
    </source>
</evidence>
<dbReference type="PANTHER" id="PTHR43794:SF11">
    <property type="entry name" value="AMIDOHYDROLASE-RELATED DOMAIN-CONTAINING PROTEIN"/>
    <property type="match status" value="1"/>
</dbReference>
<dbReference type="SUPFAM" id="SSF51556">
    <property type="entry name" value="Metallo-dependent hydrolases"/>
    <property type="match status" value="1"/>
</dbReference>
<dbReference type="Pfam" id="PF01979">
    <property type="entry name" value="Amidohydro_1"/>
    <property type="match status" value="1"/>
</dbReference>
<dbReference type="EMBL" id="JAAVNE010000015">
    <property type="protein sequence ID" value="NKC31455.1"/>
    <property type="molecule type" value="Genomic_DNA"/>
</dbReference>
<keyword evidence="5" id="KW-1185">Reference proteome</keyword>
<evidence type="ECO:0000259" key="3">
    <source>
        <dbReference type="Pfam" id="PF01979"/>
    </source>
</evidence>
<organism evidence="4 5">
    <name type="scientific">Falsiroseomonas selenitidurans</name>
    <dbReference type="NCBI Taxonomy" id="2716335"/>
    <lineage>
        <taxon>Bacteria</taxon>
        <taxon>Pseudomonadati</taxon>
        <taxon>Pseudomonadota</taxon>
        <taxon>Alphaproteobacteria</taxon>
        <taxon>Acetobacterales</taxon>
        <taxon>Roseomonadaceae</taxon>
        <taxon>Falsiroseomonas</taxon>
    </lineage>
</organism>
<dbReference type="SUPFAM" id="SSF51338">
    <property type="entry name" value="Composite domain of metallo-dependent hydrolases"/>
    <property type="match status" value="1"/>
</dbReference>
<evidence type="ECO:0000313" key="5">
    <source>
        <dbReference type="Proteomes" id="UP000787635"/>
    </source>
</evidence>
<dbReference type="PANTHER" id="PTHR43794">
    <property type="entry name" value="AMINOHYDROLASE SSNA-RELATED"/>
    <property type="match status" value="1"/>
</dbReference>
<dbReference type="InterPro" id="IPR050287">
    <property type="entry name" value="MTA/SAH_deaminase"/>
</dbReference>
<comment type="similarity">
    <text evidence="1">Belongs to the metallo-dependent hydrolases superfamily. ATZ/TRZ family.</text>
</comment>
<evidence type="ECO:0000313" key="4">
    <source>
        <dbReference type="EMBL" id="NKC31455.1"/>
    </source>
</evidence>
<dbReference type="Gene3D" id="3.20.20.140">
    <property type="entry name" value="Metal-dependent hydrolases"/>
    <property type="match status" value="1"/>
</dbReference>
<dbReference type="Gene3D" id="2.30.40.10">
    <property type="entry name" value="Urease, subunit C, domain 1"/>
    <property type="match status" value="1"/>
</dbReference>
<dbReference type="InterPro" id="IPR011059">
    <property type="entry name" value="Metal-dep_hydrolase_composite"/>
</dbReference>
<proteinExistence type="inferred from homology"/>
<dbReference type="InterPro" id="IPR032466">
    <property type="entry name" value="Metal_Hydrolase"/>
</dbReference>
<gene>
    <name evidence="4" type="ORF">HEQ75_11340</name>
</gene>
<evidence type="ECO:0000256" key="2">
    <source>
        <dbReference type="ARBA" id="ARBA00022801"/>
    </source>
</evidence>
<dbReference type="RefSeq" id="WP_168030472.1">
    <property type="nucleotide sequence ID" value="NZ_JAAVNE010000015.1"/>
</dbReference>
<feature type="domain" description="Amidohydrolase-related" evidence="3">
    <location>
        <begin position="76"/>
        <end position="458"/>
    </location>
</feature>
<dbReference type="Proteomes" id="UP000787635">
    <property type="component" value="Unassembled WGS sequence"/>
</dbReference>
<protein>
    <submittedName>
        <fullName evidence="4">Amidohydrolase family protein</fullName>
    </submittedName>
</protein>
<name>A0ABX1E433_9PROT</name>
<accession>A0ABX1E433</accession>
<reference evidence="4 5" key="1">
    <citation type="submission" date="2020-03" db="EMBL/GenBank/DDBJ databases">
        <title>Roseomonas selenitidurans sp. nov. isolated from urban soil.</title>
        <authorList>
            <person name="Liu H."/>
        </authorList>
    </citation>
    <scope>NUCLEOTIDE SEQUENCE [LARGE SCALE GENOMIC DNA]</scope>
    <source>
        <strain evidence="4 5">BU-1</strain>
    </source>
</reference>
<comment type="caution">
    <text evidence="4">The sequence shown here is derived from an EMBL/GenBank/DDBJ whole genome shotgun (WGS) entry which is preliminary data.</text>
</comment>